<dbReference type="PANTHER" id="PTHR47988">
    <property type="entry name" value="SOMATIC EMBRYOGENESIS RECEPTOR KINASE 1"/>
    <property type="match status" value="1"/>
</dbReference>
<comment type="caution">
    <text evidence="5">The sequence shown here is derived from an EMBL/GenBank/DDBJ whole genome shotgun (WGS) entry which is preliminary data.</text>
</comment>
<gene>
    <name evidence="5" type="ORF">HAX54_024692</name>
</gene>
<dbReference type="SUPFAM" id="SSF52058">
    <property type="entry name" value="L domain-like"/>
    <property type="match status" value="1"/>
</dbReference>
<dbReference type="Gene3D" id="3.80.10.10">
    <property type="entry name" value="Ribonuclease Inhibitor"/>
    <property type="match status" value="1"/>
</dbReference>
<evidence type="ECO:0000256" key="1">
    <source>
        <dbReference type="ARBA" id="ARBA00022614"/>
    </source>
</evidence>
<dbReference type="Pfam" id="PF08263">
    <property type="entry name" value="LRRNT_2"/>
    <property type="match status" value="1"/>
</dbReference>
<evidence type="ECO:0000313" key="5">
    <source>
        <dbReference type="EMBL" id="MCD7445988.1"/>
    </source>
</evidence>
<organism evidence="5 6">
    <name type="scientific">Datura stramonium</name>
    <name type="common">Jimsonweed</name>
    <name type="synonym">Common thornapple</name>
    <dbReference type="NCBI Taxonomy" id="4076"/>
    <lineage>
        <taxon>Eukaryota</taxon>
        <taxon>Viridiplantae</taxon>
        <taxon>Streptophyta</taxon>
        <taxon>Embryophyta</taxon>
        <taxon>Tracheophyta</taxon>
        <taxon>Spermatophyta</taxon>
        <taxon>Magnoliopsida</taxon>
        <taxon>eudicotyledons</taxon>
        <taxon>Gunneridae</taxon>
        <taxon>Pentapetalae</taxon>
        <taxon>asterids</taxon>
        <taxon>lamiids</taxon>
        <taxon>Solanales</taxon>
        <taxon>Solanaceae</taxon>
        <taxon>Solanoideae</taxon>
        <taxon>Datureae</taxon>
        <taxon>Datura</taxon>
    </lineage>
</organism>
<keyword evidence="1" id="KW-0433">Leucine-rich repeat</keyword>
<dbReference type="InterPro" id="IPR001611">
    <property type="entry name" value="Leu-rich_rpt"/>
</dbReference>
<dbReference type="Pfam" id="PF00560">
    <property type="entry name" value="LRR_1"/>
    <property type="match status" value="1"/>
</dbReference>
<dbReference type="InterPro" id="IPR032675">
    <property type="entry name" value="LRR_dom_sf"/>
</dbReference>
<evidence type="ECO:0000313" key="6">
    <source>
        <dbReference type="Proteomes" id="UP000823775"/>
    </source>
</evidence>
<dbReference type="Pfam" id="PF13855">
    <property type="entry name" value="LRR_8"/>
    <property type="match status" value="1"/>
</dbReference>
<accession>A0ABS8RGK6</accession>
<protein>
    <recommendedName>
        <fullName evidence="4">Leucine-rich repeat-containing N-terminal plant-type domain-containing protein</fullName>
    </recommendedName>
</protein>
<keyword evidence="6" id="KW-1185">Reference proteome</keyword>
<feature type="domain" description="Leucine-rich repeat-containing N-terminal plant-type" evidence="4">
    <location>
        <begin position="57"/>
        <end position="83"/>
    </location>
</feature>
<proteinExistence type="predicted"/>
<sequence>MQKRDYRLTNLLGALPMIKRLHDITARSDATEFYRLDNRSSCNFELMRVSVMSEKNLRDEFNILGNWNPSDETPCRWKGVNCTSGYNAAVQSLDLRSMNLSGTLSSSIGGLVCLTVLDLSHNGLTGNIPKEMRNCSKLQSLKLHDNEFYGQIPDELYNLSHLKDLDLFNNMISGPISEEFGRLSLVSLLHTTNLTGPPSITRETKTVENI</sequence>
<evidence type="ECO:0000256" key="3">
    <source>
        <dbReference type="ARBA" id="ARBA00022737"/>
    </source>
</evidence>
<name>A0ABS8RGK6_DATST</name>
<keyword evidence="2" id="KW-0732">Signal</keyword>
<reference evidence="5 6" key="1">
    <citation type="journal article" date="2021" name="BMC Genomics">
        <title>Datura genome reveals duplications of psychoactive alkaloid biosynthetic genes and high mutation rate following tissue culture.</title>
        <authorList>
            <person name="Rajewski A."/>
            <person name="Carter-House D."/>
            <person name="Stajich J."/>
            <person name="Litt A."/>
        </authorList>
    </citation>
    <scope>NUCLEOTIDE SEQUENCE [LARGE SCALE GENOMIC DNA]</scope>
    <source>
        <strain evidence="5">AR-01</strain>
    </source>
</reference>
<evidence type="ECO:0000259" key="4">
    <source>
        <dbReference type="Pfam" id="PF08263"/>
    </source>
</evidence>
<dbReference type="EMBL" id="JACEIK010000003">
    <property type="protein sequence ID" value="MCD7445988.1"/>
    <property type="molecule type" value="Genomic_DNA"/>
</dbReference>
<dbReference type="Proteomes" id="UP000823775">
    <property type="component" value="Unassembled WGS sequence"/>
</dbReference>
<dbReference type="InterPro" id="IPR013210">
    <property type="entry name" value="LRR_N_plant-typ"/>
</dbReference>
<keyword evidence="3" id="KW-0677">Repeat</keyword>
<evidence type="ECO:0000256" key="2">
    <source>
        <dbReference type="ARBA" id="ARBA00022729"/>
    </source>
</evidence>